<feature type="modified residue" description="4-aspartylphosphate" evidence="5">
    <location>
        <position position="54"/>
    </location>
</feature>
<keyword evidence="4" id="KW-0804">Transcription</keyword>
<dbReference type="InterPro" id="IPR000792">
    <property type="entry name" value="Tscrpt_reg_LuxR_C"/>
</dbReference>
<dbReference type="PROSITE" id="PS50110">
    <property type="entry name" value="RESPONSE_REGULATORY"/>
    <property type="match status" value="1"/>
</dbReference>
<dbReference type="eggNOG" id="COG2197">
    <property type="taxonomic scope" value="Bacteria"/>
</dbReference>
<evidence type="ECO:0000313" key="9">
    <source>
        <dbReference type="Proteomes" id="UP000016743"/>
    </source>
</evidence>
<dbReference type="EMBL" id="CP006734">
    <property type="protein sequence ID" value="AGW41080.1"/>
    <property type="molecule type" value="Genomic_DNA"/>
</dbReference>
<dbReference type="RefSeq" id="WP_021754527.1">
    <property type="nucleotide sequence ID" value="NC_022438.1"/>
</dbReference>
<protein>
    <recommendedName>
        <fullName evidence="10">DNA-binding response regulator</fullName>
    </recommendedName>
</protein>
<dbReference type="Pfam" id="PF00072">
    <property type="entry name" value="Response_reg"/>
    <property type="match status" value="1"/>
</dbReference>
<dbReference type="Gene3D" id="3.40.50.2300">
    <property type="match status" value="1"/>
</dbReference>
<dbReference type="SUPFAM" id="SSF52172">
    <property type="entry name" value="CheY-like"/>
    <property type="match status" value="1"/>
</dbReference>
<dbReference type="SUPFAM" id="SSF46894">
    <property type="entry name" value="C-terminal effector domain of the bipartite response regulators"/>
    <property type="match status" value="1"/>
</dbReference>
<dbReference type="SMART" id="SM00448">
    <property type="entry name" value="REC"/>
    <property type="match status" value="1"/>
</dbReference>
<dbReference type="PROSITE" id="PS50043">
    <property type="entry name" value="HTH_LUXR_2"/>
    <property type="match status" value="1"/>
</dbReference>
<dbReference type="PATRIC" id="fig|1389489.3.peg.914"/>
<dbReference type="GO" id="GO:0006355">
    <property type="term" value="P:regulation of DNA-templated transcription"/>
    <property type="evidence" value="ECO:0007669"/>
    <property type="project" value="InterPro"/>
</dbReference>
<feature type="domain" description="Response regulatory" evidence="7">
    <location>
        <begin position="3"/>
        <end position="119"/>
    </location>
</feature>
<evidence type="ECO:0000313" key="8">
    <source>
        <dbReference type="EMBL" id="AGW41080.1"/>
    </source>
</evidence>
<keyword evidence="2" id="KW-0805">Transcription regulation</keyword>
<gene>
    <name evidence="8" type="ORF">O159_09500</name>
</gene>
<dbReference type="KEGG" id="lxy:O159_09500"/>
<keyword evidence="3" id="KW-0238">DNA-binding</keyword>
<accession>U3P443</accession>
<dbReference type="Pfam" id="PF00196">
    <property type="entry name" value="GerE"/>
    <property type="match status" value="1"/>
</dbReference>
<dbReference type="PANTHER" id="PTHR43214">
    <property type="entry name" value="TWO-COMPONENT RESPONSE REGULATOR"/>
    <property type="match status" value="1"/>
</dbReference>
<reference evidence="8 9" key="1">
    <citation type="journal article" date="2013" name="Genome Announc.">
        <title>Complete Genome Sequence of Leifsonia xyli subsp. cynodontis Strain DSM46306, a Gram-Positive Bacterial Pathogen of Grasses.</title>
        <authorList>
            <person name="Monteiro-Vitorello C.B."/>
            <person name="Zerillo M.M."/>
            <person name="Van Sluys M.A."/>
            <person name="Camargo L.E."/>
            <person name="Kitajima J.P."/>
        </authorList>
    </citation>
    <scope>NUCLEOTIDE SEQUENCE [LARGE SCALE GENOMIC DNA]</scope>
    <source>
        <strain evidence="8 9">DSM 46306</strain>
    </source>
</reference>
<dbReference type="CDD" id="cd06170">
    <property type="entry name" value="LuxR_C_like"/>
    <property type="match status" value="1"/>
</dbReference>
<dbReference type="InterPro" id="IPR058245">
    <property type="entry name" value="NreC/VraR/RcsB-like_REC"/>
</dbReference>
<evidence type="ECO:0000259" key="7">
    <source>
        <dbReference type="PROSITE" id="PS50110"/>
    </source>
</evidence>
<dbReference type="Proteomes" id="UP000016743">
    <property type="component" value="Chromosome"/>
</dbReference>
<evidence type="ECO:0000256" key="2">
    <source>
        <dbReference type="ARBA" id="ARBA00023015"/>
    </source>
</evidence>
<dbReference type="GO" id="GO:0003677">
    <property type="term" value="F:DNA binding"/>
    <property type="evidence" value="ECO:0007669"/>
    <property type="project" value="UniProtKB-KW"/>
</dbReference>
<dbReference type="GO" id="GO:0000160">
    <property type="term" value="P:phosphorelay signal transduction system"/>
    <property type="evidence" value="ECO:0007669"/>
    <property type="project" value="InterPro"/>
</dbReference>
<dbReference type="OrthoDB" id="9808843at2"/>
<evidence type="ECO:0000259" key="6">
    <source>
        <dbReference type="PROSITE" id="PS50043"/>
    </source>
</evidence>
<dbReference type="PRINTS" id="PR00038">
    <property type="entry name" value="HTHLUXR"/>
</dbReference>
<proteinExistence type="predicted"/>
<evidence type="ECO:0008006" key="10">
    <source>
        <dbReference type="Google" id="ProtNLM"/>
    </source>
</evidence>
<evidence type="ECO:0000256" key="4">
    <source>
        <dbReference type="ARBA" id="ARBA00023163"/>
    </source>
</evidence>
<dbReference type="PANTHER" id="PTHR43214:SF24">
    <property type="entry name" value="TRANSCRIPTIONAL REGULATORY PROTEIN NARL-RELATED"/>
    <property type="match status" value="1"/>
</dbReference>
<dbReference type="SMART" id="SM00421">
    <property type="entry name" value="HTH_LUXR"/>
    <property type="match status" value="1"/>
</dbReference>
<dbReference type="InterPro" id="IPR011006">
    <property type="entry name" value="CheY-like_superfamily"/>
</dbReference>
<dbReference type="InterPro" id="IPR039420">
    <property type="entry name" value="WalR-like"/>
</dbReference>
<dbReference type="InterPro" id="IPR001789">
    <property type="entry name" value="Sig_transdc_resp-reg_receiver"/>
</dbReference>
<sequence>MTGIFLVDDHEVVRHGISDVLDAQPGLEVVGEASTCGEAKGRIAATLPDVAVLDMHLPDGSGIDLCRHIRQEHPSVRCLILTAFDDDDAVLAAAMADASGYLLKTLRIMDLAAAVRAVADGRTLLDPSMAKRATQQMRTVQDEDPRFGSLSLRERQILALIADALTNRQIGDRLGLAEKTVKNYVSTMLSKLGFEHRTQAAVFELERTGTAR</sequence>
<keyword evidence="1 5" id="KW-0597">Phosphoprotein</keyword>
<organism evidence="8 9">
    <name type="scientific">Leifsonia xyli subsp. cynodontis DSM 46306</name>
    <dbReference type="NCBI Taxonomy" id="1389489"/>
    <lineage>
        <taxon>Bacteria</taxon>
        <taxon>Bacillati</taxon>
        <taxon>Actinomycetota</taxon>
        <taxon>Actinomycetes</taxon>
        <taxon>Micrococcales</taxon>
        <taxon>Microbacteriaceae</taxon>
        <taxon>Leifsonia</taxon>
    </lineage>
</organism>
<dbReference type="CDD" id="cd17535">
    <property type="entry name" value="REC_NarL-like"/>
    <property type="match status" value="1"/>
</dbReference>
<keyword evidence="9" id="KW-1185">Reference proteome</keyword>
<dbReference type="HOGENOM" id="CLU_000445_90_10_11"/>
<dbReference type="STRING" id="1389489.O159_09500"/>
<dbReference type="InterPro" id="IPR016032">
    <property type="entry name" value="Sig_transdc_resp-reg_C-effctor"/>
</dbReference>
<evidence type="ECO:0000256" key="5">
    <source>
        <dbReference type="PROSITE-ProRule" id="PRU00169"/>
    </source>
</evidence>
<dbReference type="AlphaFoldDB" id="U3P443"/>
<name>U3P443_LEIXC</name>
<evidence type="ECO:0000256" key="3">
    <source>
        <dbReference type="ARBA" id="ARBA00023125"/>
    </source>
</evidence>
<feature type="domain" description="HTH luxR-type" evidence="6">
    <location>
        <begin position="143"/>
        <end position="209"/>
    </location>
</feature>
<evidence type="ECO:0000256" key="1">
    <source>
        <dbReference type="ARBA" id="ARBA00022553"/>
    </source>
</evidence>